<dbReference type="EMBL" id="KN833856">
    <property type="protein sequence ID" value="KIK16476.1"/>
    <property type="molecule type" value="Genomic_DNA"/>
</dbReference>
<evidence type="ECO:0008006" key="12">
    <source>
        <dbReference type="Google" id="ProtNLM"/>
    </source>
</evidence>
<dbReference type="Gene3D" id="1.10.630.10">
    <property type="entry name" value="Cytochrome P450"/>
    <property type="match status" value="1"/>
</dbReference>
<evidence type="ECO:0000256" key="4">
    <source>
        <dbReference type="ARBA" id="ARBA00022723"/>
    </source>
</evidence>
<dbReference type="PRINTS" id="PR00463">
    <property type="entry name" value="EP450I"/>
</dbReference>
<dbReference type="PANTHER" id="PTHR24287:SF1">
    <property type="entry name" value="P450, PUTATIVE (EUROFUNG)-RELATED"/>
    <property type="match status" value="1"/>
</dbReference>
<dbReference type="Proteomes" id="UP000054018">
    <property type="component" value="Unassembled WGS sequence"/>
</dbReference>
<evidence type="ECO:0000256" key="1">
    <source>
        <dbReference type="ARBA" id="ARBA00001971"/>
    </source>
</evidence>
<dbReference type="SUPFAM" id="SSF48264">
    <property type="entry name" value="Cytochrome P450"/>
    <property type="match status" value="1"/>
</dbReference>
<keyword evidence="3 8" id="KW-0349">Heme</keyword>
<dbReference type="STRING" id="765257.A0A0C9YIJ8"/>
<evidence type="ECO:0000256" key="8">
    <source>
        <dbReference type="PIRSR" id="PIRSR602401-1"/>
    </source>
</evidence>
<organism evidence="10 11">
    <name type="scientific">Pisolithus microcarpus 441</name>
    <dbReference type="NCBI Taxonomy" id="765257"/>
    <lineage>
        <taxon>Eukaryota</taxon>
        <taxon>Fungi</taxon>
        <taxon>Dikarya</taxon>
        <taxon>Basidiomycota</taxon>
        <taxon>Agaricomycotina</taxon>
        <taxon>Agaricomycetes</taxon>
        <taxon>Agaricomycetidae</taxon>
        <taxon>Boletales</taxon>
        <taxon>Sclerodermatineae</taxon>
        <taxon>Pisolithaceae</taxon>
        <taxon>Pisolithus</taxon>
    </lineage>
</organism>
<dbReference type="PRINTS" id="PR00385">
    <property type="entry name" value="P450"/>
</dbReference>
<evidence type="ECO:0000256" key="2">
    <source>
        <dbReference type="ARBA" id="ARBA00010617"/>
    </source>
</evidence>
<dbReference type="InterPro" id="IPR002401">
    <property type="entry name" value="Cyt_P450_E_grp-I"/>
</dbReference>
<keyword evidence="6 8" id="KW-0408">Iron</keyword>
<dbReference type="AlphaFoldDB" id="A0A0C9YIJ8"/>
<evidence type="ECO:0000313" key="10">
    <source>
        <dbReference type="EMBL" id="KIK16476.1"/>
    </source>
</evidence>
<evidence type="ECO:0000256" key="3">
    <source>
        <dbReference type="ARBA" id="ARBA00022617"/>
    </source>
</evidence>
<comment type="similarity">
    <text evidence="2 9">Belongs to the cytochrome P450 family.</text>
</comment>
<dbReference type="GO" id="GO:0020037">
    <property type="term" value="F:heme binding"/>
    <property type="evidence" value="ECO:0007669"/>
    <property type="project" value="InterPro"/>
</dbReference>
<protein>
    <recommendedName>
        <fullName evidence="12">Cytochrome P450</fullName>
    </recommendedName>
</protein>
<accession>A0A0C9YIJ8</accession>
<dbReference type="Pfam" id="PF00067">
    <property type="entry name" value="p450"/>
    <property type="match status" value="1"/>
</dbReference>
<keyword evidence="5 9" id="KW-0560">Oxidoreductase</keyword>
<gene>
    <name evidence="10" type="ORF">PISMIDRAFT_15800</name>
</gene>
<dbReference type="PROSITE" id="PS00086">
    <property type="entry name" value="CYTOCHROME_P450"/>
    <property type="match status" value="1"/>
</dbReference>
<sequence length="415" mass="47206">MTRPFFSKDRISHFDIFQKHAEDSLNQTKVRLQEGYPVDFQDMVGRFTLDSATEFLFGKCVGSLSAGLIYPKNSLPGQNEEHANHPSNLFARAFSEAQSRSMLRSSIGTIWRLAEFWSDRIRKDMEVCHRFIDPILKDALEVKRSIKENEQSTGQGCTEEKGFLEDTLLGHLTHRPVTDRAVIRDEIVNILIAARDTTASTLTFLVYMLSQHPDVLMRLRAEVLSTVGSFRRPTYDDVREMKYMRAVINETLRLYAPVPLNVRTSTEAVVWPGVNGGPPIYIPPNTLVPFSVFLMHRRKDLWGPDADIFDPDRFIDERLKYLTSNPFIFLPFNAGPRICLGQQFAYNEISFFLVRLLQTFSSIALAEDFQTRPSKSATGTGRNAQEKVIIKNHLTLYVEGGLWVRMGEAGSSNDA</sequence>
<proteinExistence type="inferred from homology"/>
<evidence type="ECO:0000313" key="11">
    <source>
        <dbReference type="Proteomes" id="UP000054018"/>
    </source>
</evidence>
<dbReference type="GO" id="GO:0005506">
    <property type="term" value="F:iron ion binding"/>
    <property type="evidence" value="ECO:0007669"/>
    <property type="project" value="InterPro"/>
</dbReference>
<evidence type="ECO:0000256" key="7">
    <source>
        <dbReference type="ARBA" id="ARBA00023033"/>
    </source>
</evidence>
<dbReference type="InterPro" id="IPR036396">
    <property type="entry name" value="Cyt_P450_sf"/>
</dbReference>
<keyword evidence="7 9" id="KW-0503">Monooxygenase</keyword>
<dbReference type="OrthoDB" id="1470350at2759"/>
<dbReference type="InterPro" id="IPR017972">
    <property type="entry name" value="Cyt_P450_CS"/>
</dbReference>
<keyword evidence="4 8" id="KW-0479">Metal-binding</keyword>
<reference evidence="10 11" key="1">
    <citation type="submission" date="2014-04" db="EMBL/GenBank/DDBJ databases">
        <authorList>
            <consortium name="DOE Joint Genome Institute"/>
            <person name="Kuo A."/>
            <person name="Kohler A."/>
            <person name="Costa M.D."/>
            <person name="Nagy L.G."/>
            <person name="Floudas D."/>
            <person name="Copeland A."/>
            <person name="Barry K.W."/>
            <person name="Cichocki N."/>
            <person name="Veneault-Fourrey C."/>
            <person name="LaButti K."/>
            <person name="Lindquist E.A."/>
            <person name="Lipzen A."/>
            <person name="Lundell T."/>
            <person name="Morin E."/>
            <person name="Murat C."/>
            <person name="Sun H."/>
            <person name="Tunlid A."/>
            <person name="Henrissat B."/>
            <person name="Grigoriev I.V."/>
            <person name="Hibbett D.S."/>
            <person name="Martin F."/>
            <person name="Nordberg H.P."/>
            <person name="Cantor M.N."/>
            <person name="Hua S.X."/>
        </authorList>
    </citation>
    <scope>NUCLEOTIDE SEQUENCE [LARGE SCALE GENOMIC DNA]</scope>
    <source>
        <strain evidence="10 11">441</strain>
    </source>
</reference>
<dbReference type="HOGENOM" id="CLU_001570_27_0_1"/>
<name>A0A0C9YIJ8_9AGAM</name>
<evidence type="ECO:0000256" key="9">
    <source>
        <dbReference type="RuleBase" id="RU000461"/>
    </source>
</evidence>
<keyword evidence="11" id="KW-1185">Reference proteome</keyword>
<reference evidence="11" key="2">
    <citation type="submission" date="2015-01" db="EMBL/GenBank/DDBJ databases">
        <title>Evolutionary Origins and Diversification of the Mycorrhizal Mutualists.</title>
        <authorList>
            <consortium name="DOE Joint Genome Institute"/>
            <consortium name="Mycorrhizal Genomics Consortium"/>
            <person name="Kohler A."/>
            <person name="Kuo A."/>
            <person name="Nagy L.G."/>
            <person name="Floudas D."/>
            <person name="Copeland A."/>
            <person name="Barry K.W."/>
            <person name="Cichocki N."/>
            <person name="Veneault-Fourrey C."/>
            <person name="LaButti K."/>
            <person name="Lindquist E.A."/>
            <person name="Lipzen A."/>
            <person name="Lundell T."/>
            <person name="Morin E."/>
            <person name="Murat C."/>
            <person name="Riley R."/>
            <person name="Ohm R."/>
            <person name="Sun H."/>
            <person name="Tunlid A."/>
            <person name="Henrissat B."/>
            <person name="Grigoriev I.V."/>
            <person name="Hibbett D.S."/>
            <person name="Martin F."/>
        </authorList>
    </citation>
    <scope>NUCLEOTIDE SEQUENCE [LARGE SCALE GENOMIC DNA]</scope>
    <source>
        <strain evidence="11">441</strain>
    </source>
</reference>
<evidence type="ECO:0000256" key="6">
    <source>
        <dbReference type="ARBA" id="ARBA00023004"/>
    </source>
</evidence>
<dbReference type="GO" id="GO:0016705">
    <property type="term" value="F:oxidoreductase activity, acting on paired donors, with incorporation or reduction of molecular oxygen"/>
    <property type="evidence" value="ECO:0007669"/>
    <property type="project" value="InterPro"/>
</dbReference>
<dbReference type="InterPro" id="IPR047146">
    <property type="entry name" value="Cyt_P450_E_CYP52_fungi"/>
</dbReference>
<evidence type="ECO:0000256" key="5">
    <source>
        <dbReference type="ARBA" id="ARBA00023002"/>
    </source>
</evidence>
<dbReference type="PANTHER" id="PTHR24287">
    <property type="entry name" value="P450, PUTATIVE (EUROFUNG)-RELATED"/>
    <property type="match status" value="1"/>
</dbReference>
<feature type="binding site" description="axial binding residue" evidence="8">
    <location>
        <position position="339"/>
    </location>
    <ligand>
        <name>heme</name>
        <dbReference type="ChEBI" id="CHEBI:30413"/>
    </ligand>
    <ligandPart>
        <name>Fe</name>
        <dbReference type="ChEBI" id="CHEBI:18248"/>
    </ligandPart>
</feature>
<comment type="cofactor">
    <cofactor evidence="1 8">
        <name>heme</name>
        <dbReference type="ChEBI" id="CHEBI:30413"/>
    </cofactor>
</comment>
<dbReference type="InterPro" id="IPR001128">
    <property type="entry name" value="Cyt_P450"/>
</dbReference>
<dbReference type="GO" id="GO:0004497">
    <property type="term" value="F:monooxygenase activity"/>
    <property type="evidence" value="ECO:0007669"/>
    <property type="project" value="UniProtKB-KW"/>
</dbReference>